<reference evidence="2 3" key="1">
    <citation type="submission" date="2012-08" db="EMBL/GenBank/DDBJ databases">
        <title>Whole genome shotgun sequence of Kineosphaera limosa NBRC 100340.</title>
        <authorList>
            <person name="Yoshida I."/>
            <person name="Isaki S."/>
            <person name="Hosoyama A."/>
            <person name="Tsuchikane K."/>
            <person name="Katsumata H."/>
            <person name="Ando Y."/>
            <person name="Ohji S."/>
            <person name="Hamada M."/>
            <person name="Tamura T."/>
            <person name="Yamazoe A."/>
            <person name="Yamazaki S."/>
            <person name="Fujita N."/>
        </authorList>
    </citation>
    <scope>NUCLEOTIDE SEQUENCE [LARGE SCALE GENOMIC DNA]</scope>
    <source>
        <strain evidence="2 3">NBRC 100340</strain>
    </source>
</reference>
<organism evidence="2 3">
    <name type="scientific">Kineosphaera limosa NBRC 100340</name>
    <dbReference type="NCBI Taxonomy" id="1184609"/>
    <lineage>
        <taxon>Bacteria</taxon>
        <taxon>Bacillati</taxon>
        <taxon>Actinomycetota</taxon>
        <taxon>Actinomycetes</taxon>
        <taxon>Micrococcales</taxon>
        <taxon>Dermatophilaceae</taxon>
        <taxon>Kineosphaera</taxon>
    </lineage>
</organism>
<dbReference type="OrthoDB" id="4953308at2"/>
<sequence>MSGLLWLGLMVGFWVVTFALLGRDAMPARERLPLTRWGYRDWWWNAAAGVRIFWGLQEARWQRIDRARSVR</sequence>
<accession>K6W6E2</accession>
<evidence type="ECO:0000313" key="3">
    <source>
        <dbReference type="Proteomes" id="UP000008366"/>
    </source>
</evidence>
<name>K6W6E2_9MICO</name>
<proteinExistence type="predicted"/>
<keyword evidence="3" id="KW-1185">Reference proteome</keyword>
<dbReference type="STRING" id="1184609.KILIM_011_00330"/>
<keyword evidence="1" id="KW-0472">Membrane</keyword>
<dbReference type="EMBL" id="BAHD01000011">
    <property type="protein sequence ID" value="GAB94760.1"/>
    <property type="molecule type" value="Genomic_DNA"/>
</dbReference>
<keyword evidence="1" id="KW-1133">Transmembrane helix</keyword>
<comment type="caution">
    <text evidence="2">The sequence shown here is derived from an EMBL/GenBank/DDBJ whole genome shotgun (WGS) entry which is preliminary data.</text>
</comment>
<keyword evidence="1" id="KW-0812">Transmembrane</keyword>
<dbReference type="AlphaFoldDB" id="K6W6E2"/>
<feature type="transmembrane region" description="Helical" evidence="1">
    <location>
        <begin position="6"/>
        <end position="22"/>
    </location>
</feature>
<evidence type="ECO:0000313" key="2">
    <source>
        <dbReference type="EMBL" id="GAB94760.1"/>
    </source>
</evidence>
<evidence type="ECO:0000256" key="1">
    <source>
        <dbReference type="SAM" id="Phobius"/>
    </source>
</evidence>
<gene>
    <name evidence="2" type="ORF">KILIM_011_00330</name>
</gene>
<protein>
    <submittedName>
        <fullName evidence="2">Uncharacterized protein</fullName>
    </submittedName>
</protein>
<dbReference type="Proteomes" id="UP000008366">
    <property type="component" value="Unassembled WGS sequence"/>
</dbReference>
<dbReference type="RefSeq" id="WP_006591292.1">
    <property type="nucleotide sequence ID" value="NZ_BAHD01000011.1"/>
</dbReference>